<protein>
    <submittedName>
        <fullName evidence="2">SUMF1/EgtB/PvdO family nonheme iron enzyme</fullName>
    </submittedName>
</protein>
<evidence type="ECO:0000313" key="3">
    <source>
        <dbReference type="Proteomes" id="UP000640274"/>
    </source>
</evidence>
<sequence>MMLEWIKIPSGNAYIGSSLEEINRAFLFWQDKLLDDRYIPSFKSFLMKEYPQRELSIPAFEISDVLIPNGLYQCYVEERNKSKPESLSNRELGGGVDCPVWGVSYIEAEDFCLWFGEQNGFKVSLPSEVQWEYAARGATKREYPWGDNWEPGYCNSFESGLGATTPVRYFEQGKSLFGLYDMAGNVEEWVSTRYGAYPGGEYIDDDIHYALGEGYQILKGGSFARGGDLCRVARRHGPFPSPEFRFTGFRVVRESRSDTREDEA</sequence>
<evidence type="ECO:0000313" key="2">
    <source>
        <dbReference type="EMBL" id="MBJ6362185.1"/>
    </source>
</evidence>
<comment type="caution">
    <text evidence="2">The sequence shown here is derived from an EMBL/GenBank/DDBJ whole genome shotgun (WGS) entry which is preliminary data.</text>
</comment>
<proteinExistence type="predicted"/>
<dbReference type="Gene3D" id="3.90.1580.10">
    <property type="entry name" value="paralog of FGE (formylglycine-generating enzyme)"/>
    <property type="match status" value="1"/>
</dbReference>
<keyword evidence="3" id="KW-1185">Reference proteome</keyword>
<feature type="domain" description="Sulfatase-modifying factor enzyme-like" evidence="1">
    <location>
        <begin position="4"/>
        <end position="253"/>
    </location>
</feature>
<dbReference type="InterPro" id="IPR005532">
    <property type="entry name" value="SUMF_dom"/>
</dbReference>
<gene>
    <name evidence="2" type="ORF">JFN88_12995</name>
</gene>
<reference evidence="2" key="1">
    <citation type="submission" date="2020-12" db="EMBL/GenBank/DDBJ databases">
        <authorList>
            <person name="Huq M.A."/>
        </authorList>
    </citation>
    <scope>NUCLEOTIDE SEQUENCE</scope>
    <source>
        <strain evidence="2">MAHUQ-46</strain>
    </source>
</reference>
<dbReference type="InterPro" id="IPR042095">
    <property type="entry name" value="SUMF_sf"/>
</dbReference>
<dbReference type="GO" id="GO:0120147">
    <property type="term" value="F:formylglycine-generating oxidase activity"/>
    <property type="evidence" value="ECO:0007669"/>
    <property type="project" value="TreeGrafter"/>
</dbReference>
<organism evidence="2 3">
    <name type="scientific">Paenibacillus roseus</name>
    <dbReference type="NCBI Taxonomy" id="2798579"/>
    <lineage>
        <taxon>Bacteria</taxon>
        <taxon>Bacillati</taxon>
        <taxon>Bacillota</taxon>
        <taxon>Bacilli</taxon>
        <taxon>Bacillales</taxon>
        <taxon>Paenibacillaceae</taxon>
        <taxon>Paenibacillus</taxon>
    </lineage>
</organism>
<dbReference type="Proteomes" id="UP000640274">
    <property type="component" value="Unassembled WGS sequence"/>
</dbReference>
<dbReference type="Pfam" id="PF03781">
    <property type="entry name" value="FGE-sulfatase"/>
    <property type="match status" value="1"/>
</dbReference>
<dbReference type="PANTHER" id="PTHR23150">
    <property type="entry name" value="SULFATASE MODIFYING FACTOR 1, 2"/>
    <property type="match status" value="1"/>
</dbReference>
<dbReference type="InterPro" id="IPR051043">
    <property type="entry name" value="Sulfatase_Mod_Factor_Kinase"/>
</dbReference>
<name>A0A934MLH0_9BACL</name>
<dbReference type="AlphaFoldDB" id="A0A934MLH0"/>
<dbReference type="SUPFAM" id="SSF56436">
    <property type="entry name" value="C-type lectin-like"/>
    <property type="match status" value="1"/>
</dbReference>
<evidence type="ECO:0000259" key="1">
    <source>
        <dbReference type="Pfam" id="PF03781"/>
    </source>
</evidence>
<dbReference type="InterPro" id="IPR016187">
    <property type="entry name" value="CTDL_fold"/>
</dbReference>
<accession>A0A934MLH0</accession>
<dbReference type="PANTHER" id="PTHR23150:SF19">
    <property type="entry name" value="FORMYLGLYCINE-GENERATING ENZYME"/>
    <property type="match status" value="1"/>
</dbReference>
<dbReference type="EMBL" id="JAELUP010000065">
    <property type="protein sequence ID" value="MBJ6362185.1"/>
    <property type="molecule type" value="Genomic_DNA"/>
</dbReference>
<dbReference type="RefSeq" id="WP_199019717.1">
    <property type="nucleotide sequence ID" value="NZ_JAELUP010000065.1"/>
</dbReference>